<name>A0A426FN15_9BURK</name>
<gene>
    <name evidence="2" type="ORF">EHV23_11895</name>
</gene>
<comment type="caution">
    <text evidence="2">The sequence shown here is derived from an EMBL/GenBank/DDBJ whole genome shotgun (WGS) entry which is preliminary data.</text>
</comment>
<dbReference type="Proteomes" id="UP000270261">
    <property type="component" value="Unassembled WGS sequence"/>
</dbReference>
<evidence type="ECO:0000313" key="2">
    <source>
        <dbReference type="EMBL" id="RRN44077.1"/>
    </source>
</evidence>
<dbReference type="AlphaFoldDB" id="A0A426FN15"/>
<dbReference type="OrthoDB" id="9789608at2"/>
<dbReference type="InterPro" id="IPR004360">
    <property type="entry name" value="Glyas_Fos-R_dOase_dom"/>
</dbReference>
<feature type="domain" description="Glyoxalase/fosfomycin resistance/dioxygenase" evidence="1">
    <location>
        <begin position="3"/>
        <end position="119"/>
    </location>
</feature>
<dbReference type="GO" id="GO:0046686">
    <property type="term" value="P:response to cadmium ion"/>
    <property type="evidence" value="ECO:0007669"/>
    <property type="project" value="TreeGrafter"/>
</dbReference>
<dbReference type="Gene3D" id="3.10.180.10">
    <property type="entry name" value="2,3-Dihydroxybiphenyl 1,2-Dioxygenase, domain 1"/>
    <property type="match status" value="1"/>
</dbReference>
<dbReference type="InterPro" id="IPR052393">
    <property type="entry name" value="Cadmium-induced_rsp"/>
</dbReference>
<protein>
    <recommendedName>
        <fullName evidence="1">Glyoxalase/fosfomycin resistance/dioxygenase domain-containing protein</fullName>
    </recommendedName>
</protein>
<dbReference type="RefSeq" id="WP_125096271.1">
    <property type="nucleotide sequence ID" value="NZ_RRUE01000002.1"/>
</dbReference>
<proteinExistence type="predicted"/>
<dbReference type="InterPro" id="IPR029068">
    <property type="entry name" value="Glyas_Bleomycin-R_OHBP_Dase"/>
</dbReference>
<dbReference type="PANTHER" id="PTHR41294">
    <property type="entry name" value="CADMIUM-INDUCED PROTEIN CADI"/>
    <property type="match status" value="1"/>
</dbReference>
<dbReference type="EMBL" id="RRUE01000002">
    <property type="protein sequence ID" value="RRN44077.1"/>
    <property type="molecule type" value="Genomic_DNA"/>
</dbReference>
<sequence length="146" mass="16078">MIVPHIEIPVSSLKDGLSFYQALLGIRPQVLADGHAVFRASNPPMSLRLVEQHGKQEKPPGNHGHFGVQMKSSAALTDYQRRFAEIGVRLKVTQNDVECCGSVQNKIWVEDQDRNGWELFVVIEQDVGGGCGDDVESCVNCPCNFA</sequence>
<accession>A0A426FN15</accession>
<dbReference type="Pfam" id="PF00903">
    <property type="entry name" value="Glyoxalase"/>
    <property type="match status" value="1"/>
</dbReference>
<dbReference type="SUPFAM" id="SSF54593">
    <property type="entry name" value="Glyoxalase/Bleomycin resistance protein/Dihydroxybiphenyl dioxygenase"/>
    <property type="match status" value="1"/>
</dbReference>
<keyword evidence="3" id="KW-1185">Reference proteome</keyword>
<dbReference type="PANTHER" id="PTHR41294:SF1">
    <property type="entry name" value="CADMIUM-INDUCED PROTEIN CADI"/>
    <property type="match status" value="1"/>
</dbReference>
<organism evidence="2 3">
    <name type="scientific">Lautropia dentalis</name>
    <dbReference type="NCBI Taxonomy" id="2490857"/>
    <lineage>
        <taxon>Bacteria</taxon>
        <taxon>Pseudomonadati</taxon>
        <taxon>Pseudomonadota</taxon>
        <taxon>Betaproteobacteria</taxon>
        <taxon>Burkholderiales</taxon>
        <taxon>Burkholderiaceae</taxon>
        <taxon>Lautropia</taxon>
    </lineage>
</organism>
<evidence type="ECO:0000259" key="1">
    <source>
        <dbReference type="Pfam" id="PF00903"/>
    </source>
</evidence>
<reference evidence="2 3" key="1">
    <citation type="submission" date="2018-11" db="EMBL/GenBank/DDBJ databases">
        <title>Genome sequencing of Lautropia sp. KCOM 2505 (= ChDC F240).</title>
        <authorList>
            <person name="Kook J.-K."/>
            <person name="Park S.-N."/>
            <person name="Lim Y.K."/>
        </authorList>
    </citation>
    <scope>NUCLEOTIDE SEQUENCE [LARGE SCALE GENOMIC DNA]</scope>
    <source>
        <strain evidence="2 3">KCOM 2505</strain>
    </source>
</reference>
<evidence type="ECO:0000313" key="3">
    <source>
        <dbReference type="Proteomes" id="UP000270261"/>
    </source>
</evidence>